<evidence type="ECO:0000313" key="1">
    <source>
        <dbReference type="EMBL" id="QDA59075.1"/>
    </source>
</evidence>
<accession>A0A5B7ZWT9</accession>
<dbReference type="Pfam" id="PF13585">
    <property type="entry name" value="CHU_C"/>
    <property type="match status" value="1"/>
</dbReference>
<dbReference type="RefSeq" id="WP_139514150.1">
    <property type="nucleotide sequence ID" value="NZ_CP040896.1"/>
</dbReference>
<name>A0A5B7ZWT9_9BACT</name>
<dbReference type="AlphaFoldDB" id="A0A5B7ZWT9"/>
<dbReference type="EMBL" id="CP040896">
    <property type="protein sequence ID" value="QDA59075.1"/>
    <property type="molecule type" value="Genomic_DNA"/>
</dbReference>
<gene>
    <name evidence="1" type="ORF">FHG12_02665</name>
</gene>
<protein>
    <submittedName>
        <fullName evidence="1">T9SS type B sorting domain-containing protein</fullName>
    </submittedName>
</protein>
<dbReference type="Gene3D" id="2.60.40.10">
    <property type="entry name" value="Immunoglobulins"/>
    <property type="match status" value="2"/>
</dbReference>
<organism evidence="1 2">
    <name type="scientific">Hymenobacter jejuensis</name>
    <dbReference type="NCBI Taxonomy" id="2502781"/>
    <lineage>
        <taxon>Bacteria</taxon>
        <taxon>Pseudomonadati</taxon>
        <taxon>Bacteroidota</taxon>
        <taxon>Cytophagia</taxon>
        <taxon>Cytophagales</taxon>
        <taxon>Hymenobacteraceae</taxon>
        <taxon>Hymenobacter</taxon>
    </lineage>
</organism>
<dbReference type="Proteomes" id="UP000305398">
    <property type="component" value="Chromosome"/>
</dbReference>
<sequence length="941" mass="101662">MNLPLPNYIGRLLLVLLVNAVVLFGLTPAAQASHIRAGDIQAKSDTTANPNPRRVFFKMVLYQATNLVSNVDEKDVTIFFGDGTCTLQNGVPRFSKTQISPTVFRNIYYFEHTYNAPGQYTVSYIGENRNAQILNMTDPGNRTFYISTTITIDPALGVNRSPVLTAPAIDNASANQVFLHNPGAFDADGDSLSYELMPSQAANAVVVAVTDCTPRNAVVPGFVYPSAQSASPGGKQVSYSGTPPGVVGADAIFTVDSRTGQIVWNSPVRVGEFNVALVIKEWRRGVGRPRLVGTVIRDMQITVVPTNNRRPEITIPPDLCVVAGTPIPAQTITATDPDGQAIRLTAFGGIFPPATFVQNQTGPPQASGTFRWTPQCENVRSEPYQVLFRAEDQPAQSSQSLIDEKVMRITVVGPPPQNLQATLQPGSAIAVLNWDRYVCQNASQILIYRREGPSNWTPGPCETGIPADKGYTQIGAVSASTQAFRDDRNGQGLERGKTYCYRIYAVFPLPGGGASIASQETCVTLTGRSALLTNVTVDKTDATTGQITVKWTKPTSSAGFAQPYGYRLLRATGQSTAFTQVYTTGNLNDTVFVNGPINTLTTGYTYRLEFFSSSPTNTELKETAGPASSIFAQGTIGSDGRVALSWTHNVPWNNTLSPTVVFRKDAAGNFVQVATVTGTATGGSYTDPGPFVTGQPACYYVRTTGTYGTGLPTNLVNLSQQVCVQPVPCTPVLSLKATNCDSLSANLFNLPATTGNSQVYTNFLTWTLNTNLPPNCNREIAFYRIFFSPTQGGSYRQIDSVKVLSYAHRNLTTLAGCYQVQAVDASGQASARSNEVCNDNCLLFLLPNIFTPNGDGINDTFRPKVASPIRRTHFTVFNRWGVKIYESSADPLINWNGGGTANEGGRGPAVAEGMYYYQAEVEFADLKSTKKTFKGWVQINR</sequence>
<dbReference type="SUPFAM" id="SSF49265">
    <property type="entry name" value="Fibronectin type III"/>
    <property type="match status" value="1"/>
</dbReference>
<keyword evidence="2" id="KW-1185">Reference proteome</keyword>
<proteinExistence type="predicted"/>
<dbReference type="OrthoDB" id="1123245at2"/>
<dbReference type="InterPro" id="IPR013783">
    <property type="entry name" value="Ig-like_fold"/>
</dbReference>
<dbReference type="InterPro" id="IPR036116">
    <property type="entry name" value="FN3_sf"/>
</dbReference>
<dbReference type="KEGG" id="hyj:FHG12_02665"/>
<evidence type="ECO:0000313" key="2">
    <source>
        <dbReference type="Proteomes" id="UP000305398"/>
    </source>
</evidence>
<dbReference type="NCBIfam" id="TIGR04131">
    <property type="entry name" value="Bac_Flav_CTERM"/>
    <property type="match status" value="1"/>
</dbReference>
<dbReference type="InterPro" id="IPR026341">
    <property type="entry name" value="T9SS_type_B"/>
</dbReference>
<reference evidence="1 2" key="1">
    <citation type="submission" date="2019-06" db="EMBL/GenBank/DDBJ databases">
        <authorList>
            <person name="Srinivasan S."/>
        </authorList>
    </citation>
    <scope>NUCLEOTIDE SEQUENCE [LARGE SCALE GENOMIC DNA]</scope>
    <source>
        <strain evidence="1 2">17J68-5</strain>
    </source>
</reference>